<organism evidence="1 2">
    <name type="scientific">Camellia lanceoleosa</name>
    <dbReference type="NCBI Taxonomy" id="1840588"/>
    <lineage>
        <taxon>Eukaryota</taxon>
        <taxon>Viridiplantae</taxon>
        <taxon>Streptophyta</taxon>
        <taxon>Embryophyta</taxon>
        <taxon>Tracheophyta</taxon>
        <taxon>Spermatophyta</taxon>
        <taxon>Magnoliopsida</taxon>
        <taxon>eudicotyledons</taxon>
        <taxon>Gunneridae</taxon>
        <taxon>Pentapetalae</taxon>
        <taxon>asterids</taxon>
        <taxon>Ericales</taxon>
        <taxon>Theaceae</taxon>
        <taxon>Camellia</taxon>
    </lineage>
</organism>
<reference evidence="1 2" key="1">
    <citation type="journal article" date="2022" name="Plant J.">
        <title>Chromosome-level genome of Camellia lanceoleosa provides a valuable resource for understanding genome evolution and self-incompatibility.</title>
        <authorList>
            <person name="Gong W."/>
            <person name="Xiao S."/>
            <person name="Wang L."/>
            <person name="Liao Z."/>
            <person name="Chang Y."/>
            <person name="Mo W."/>
            <person name="Hu G."/>
            <person name="Li W."/>
            <person name="Zhao G."/>
            <person name="Zhu H."/>
            <person name="Hu X."/>
            <person name="Ji K."/>
            <person name="Xiang X."/>
            <person name="Song Q."/>
            <person name="Yuan D."/>
            <person name="Jin S."/>
            <person name="Zhang L."/>
        </authorList>
    </citation>
    <scope>NUCLEOTIDE SEQUENCE [LARGE SCALE GENOMIC DNA]</scope>
    <source>
        <strain evidence="1">SQ_2022a</strain>
    </source>
</reference>
<name>A0ACC0FHR4_9ERIC</name>
<comment type="caution">
    <text evidence="1">The sequence shown here is derived from an EMBL/GenBank/DDBJ whole genome shotgun (WGS) entry which is preliminary data.</text>
</comment>
<keyword evidence="2" id="KW-1185">Reference proteome</keyword>
<gene>
    <name evidence="1" type="ORF">LOK49_LG13G01116</name>
</gene>
<evidence type="ECO:0000313" key="1">
    <source>
        <dbReference type="EMBL" id="KAI7988301.1"/>
    </source>
</evidence>
<evidence type="ECO:0000313" key="2">
    <source>
        <dbReference type="Proteomes" id="UP001060215"/>
    </source>
</evidence>
<protein>
    <submittedName>
        <fullName evidence="1">Uncharacterized protein</fullName>
    </submittedName>
</protein>
<accession>A0ACC0FHR4</accession>
<dbReference type="EMBL" id="CM045771">
    <property type="protein sequence ID" value="KAI7988301.1"/>
    <property type="molecule type" value="Genomic_DNA"/>
</dbReference>
<dbReference type="Proteomes" id="UP001060215">
    <property type="component" value="Chromosome 14"/>
</dbReference>
<proteinExistence type="predicted"/>
<sequence length="125" mass="14091">MNNKIGGVAAAAISESFRPLPKRGQIKSRMAAYAFCSIVSVLSRASSHGQHSSGKSYLGETKHIRDHYVELGVSRRSWAAREKSVERVKWVMREVKRNGSRMKPDFRKRAQSVLVRSGCEEMLKI</sequence>